<evidence type="ECO:0000256" key="8">
    <source>
        <dbReference type="ARBA" id="ARBA00023242"/>
    </source>
</evidence>
<dbReference type="PANTHER" id="PTHR11246:SF3">
    <property type="entry name" value="CROOKED NECK-LIKE PROTEIN 1"/>
    <property type="match status" value="1"/>
</dbReference>
<protein>
    <recommendedName>
        <fullName evidence="11">Crooked neck-like protein 1</fullName>
    </recommendedName>
    <alternativeName>
        <fullName evidence="12">Crooked neck homolog</fullName>
    </alternativeName>
</protein>
<name>A0A4Y7NKS1_9CRUS</name>
<evidence type="ECO:0000256" key="3">
    <source>
        <dbReference type="ARBA" id="ARBA00022553"/>
    </source>
</evidence>
<dbReference type="Pfam" id="PF23231">
    <property type="entry name" value="HAT_Syf1_CNRKL1_C"/>
    <property type="match status" value="1"/>
</dbReference>
<keyword evidence="7" id="KW-0508">mRNA splicing</keyword>
<feature type="domain" description="Pre-mRNA-splicing factor Syf1-like N-terminal HAT-repeats" evidence="15">
    <location>
        <begin position="317"/>
        <end position="479"/>
    </location>
</feature>
<keyword evidence="4" id="KW-0507">mRNA processing</keyword>
<sequence length="736" mass="87337">MDSGAFGRAQKPPKVAKVKNKTPAEIQITAEQLLREAKERELEIVPPPPKQKISDPDELADFQYKKRKNFEDALRRNKNVITNWIKYAQWEESQKEIQRARSIFERALDVDHRNITLWLKYAEMEMKNKQVNHARNLWDRAVTILPRANQFWYKYSYMEEMLGNIAGCRQVFERWMEWQPDEQAWQTYINFELRYKELERARSIYERFVYVHPEVKNWIKYAKFEERNGYIIGSRRVFERAVDFFGDDHMDERLFNAFAKFEEGQKEHERATAIYKFALEHMPKEKATDLYKAYTIHEKKFGERDAIEDVIVSKRKHKYEEEIKENPSNYDSWFDYLRLLESEGDAEPEIVRDTYERAIANIPLVPEKSFWRRYIYLWINYALYEELEAEDYEKTRQVYDSCLKLIPHRNFTFAKIWLMYAQFEIRQKNLQAARKILGTALGKCPKNKIFRGYIDFEIQLREFDRCRTLYEKYLQFGPENCTTWMKYAELETLLGDCERARAIYELAIKQPRLDMPEILWKAYIDFEIEQEESEKARALYERLLERTQHVKVWMSYAQFELTLAAAQQEDSLLAVAAARAVYQRANRSLRSAAQAVGLDVATNKEERVMLLEAWQAFESDYGDDKALEAVKNLMPKRVKKRRRIQTEDGSDAGWEEYFDYIFPEDEAAKPNLKLLAMAKAWKMANETTTNNETSNDENVQNALEPQPGASTSKESNLSEQNVDRDDTSESSGSDPE</sequence>
<keyword evidence="5" id="KW-0747">Spliceosome</keyword>
<evidence type="ECO:0000259" key="15">
    <source>
        <dbReference type="Pfam" id="PF23233"/>
    </source>
</evidence>
<comment type="function">
    <text evidence="9">Involved in pre-mRNA splicing and cell cycle progression. Required for the spliceosome assembly and initiation of the DNA replication.</text>
</comment>
<dbReference type="GO" id="GO:0071011">
    <property type="term" value="C:precatalytic spliceosome"/>
    <property type="evidence" value="ECO:0007669"/>
    <property type="project" value="TreeGrafter"/>
</dbReference>
<dbReference type="SMART" id="SM00386">
    <property type="entry name" value="HAT"/>
    <property type="match status" value="13"/>
</dbReference>
<keyword evidence="6" id="KW-0677">Repeat</keyword>
<dbReference type="EMBL" id="LR023246">
    <property type="protein sequence ID" value="SVE92865.1"/>
    <property type="molecule type" value="mRNA"/>
</dbReference>
<organism evidence="16">
    <name type="scientific">Moina brachiata</name>
    <dbReference type="NCBI Taxonomy" id="675436"/>
    <lineage>
        <taxon>Eukaryota</taxon>
        <taxon>Metazoa</taxon>
        <taxon>Ecdysozoa</taxon>
        <taxon>Arthropoda</taxon>
        <taxon>Crustacea</taxon>
        <taxon>Branchiopoda</taxon>
        <taxon>Diplostraca</taxon>
        <taxon>Cladocera</taxon>
        <taxon>Anomopoda</taxon>
        <taxon>Moinidae</taxon>
        <taxon>Moina</taxon>
    </lineage>
</organism>
<dbReference type="InterPro" id="IPR045075">
    <property type="entry name" value="Syf1-like"/>
</dbReference>
<evidence type="ECO:0000256" key="9">
    <source>
        <dbReference type="ARBA" id="ARBA00037040"/>
    </source>
</evidence>
<evidence type="ECO:0000256" key="10">
    <source>
        <dbReference type="ARBA" id="ARBA00055662"/>
    </source>
</evidence>
<dbReference type="AlphaFoldDB" id="A0A4Y7NKS1"/>
<keyword evidence="8" id="KW-0539">Nucleus</keyword>
<evidence type="ECO:0000256" key="1">
    <source>
        <dbReference type="ARBA" id="ARBA00004324"/>
    </source>
</evidence>
<dbReference type="GO" id="GO:0000245">
    <property type="term" value="P:spliceosomal complex assembly"/>
    <property type="evidence" value="ECO:0007669"/>
    <property type="project" value="TreeGrafter"/>
</dbReference>
<dbReference type="PANTHER" id="PTHR11246">
    <property type="entry name" value="PRE-MRNA SPLICING FACTOR"/>
    <property type="match status" value="1"/>
</dbReference>
<feature type="region of interest" description="Disordered" evidence="13">
    <location>
        <begin position="688"/>
        <end position="736"/>
    </location>
</feature>
<dbReference type="InterPro" id="IPR055433">
    <property type="entry name" value="HAT_Syf1-like_N"/>
</dbReference>
<dbReference type="Gene3D" id="1.25.40.10">
    <property type="entry name" value="Tetratricopeptide repeat domain"/>
    <property type="match status" value="3"/>
</dbReference>
<proteinExistence type="evidence at transcript level"/>
<evidence type="ECO:0000256" key="7">
    <source>
        <dbReference type="ARBA" id="ARBA00023187"/>
    </source>
</evidence>
<evidence type="ECO:0000256" key="5">
    <source>
        <dbReference type="ARBA" id="ARBA00022728"/>
    </source>
</evidence>
<reference evidence="16" key="1">
    <citation type="submission" date="2018-08" db="EMBL/GenBank/DDBJ databases">
        <authorList>
            <person name="Cornetti L."/>
        </authorList>
    </citation>
    <scope>NUCLEOTIDE SEQUENCE</scope>
    <source>
        <strain evidence="16">DE-FRO-2-1</strain>
    </source>
</reference>
<accession>A0A4Y7NKS1</accession>
<keyword evidence="3" id="KW-0597">Phosphoprotein</keyword>
<evidence type="ECO:0000256" key="6">
    <source>
        <dbReference type="ARBA" id="ARBA00022737"/>
    </source>
</evidence>
<dbReference type="Pfam" id="PF23241">
    <property type="entry name" value="HAT_PRP39_C"/>
    <property type="match status" value="1"/>
</dbReference>
<evidence type="ECO:0000256" key="12">
    <source>
        <dbReference type="ARBA" id="ARBA00075217"/>
    </source>
</evidence>
<dbReference type="InterPro" id="IPR059164">
    <property type="entry name" value="HAT_PRP39_C"/>
</dbReference>
<dbReference type="InterPro" id="IPR055430">
    <property type="entry name" value="HAT_Syf1_CNRKL1_C"/>
</dbReference>
<dbReference type="InterPro" id="IPR003107">
    <property type="entry name" value="HAT"/>
</dbReference>
<feature type="domain" description="Pre-mRNA-splicing factor Syf1/CRNKL1-like C-terminal HAT-repeats" evidence="14">
    <location>
        <begin position="79"/>
        <end position="302"/>
    </location>
</feature>
<dbReference type="GO" id="GO:0000974">
    <property type="term" value="C:Prp19 complex"/>
    <property type="evidence" value="ECO:0007669"/>
    <property type="project" value="TreeGrafter"/>
</dbReference>
<evidence type="ECO:0000256" key="2">
    <source>
        <dbReference type="ARBA" id="ARBA00008644"/>
    </source>
</evidence>
<comment type="subcellular location">
    <subcellularLocation>
        <location evidence="1">Nucleus speckle</location>
    </subcellularLocation>
</comment>
<dbReference type="GO" id="GO:0071014">
    <property type="term" value="C:post-mRNA release spliceosomal complex"/>
    <property type="evidence" value="ECO:0007669"/>
    <property type="project" value="TreeGrafter"/>
</dbReference>
<dbReference type="GO" id="GO:0071007">
    <property type="term" value="C:U2-type catalytic step 2 spliceosome"/>
    <property type="evidence" value="ECO:0007669"/>
    <property type="project" value="TreeGrafter"/>
</dbReference>
<dbReference type="SUPFAM" id="SSF48452">
    <property type="entry name" value="TPR-like"/>
    <property type="match status" value="1"/>
</dbReference>
<dbReference type="Pfam" id="PF23233">
    <property type="entry name" value="HAT_Syf1_CNRKL1_N"/>
    <property type="match status" value="1"/>
</dbReference>
<dbReference type="FunFam" id="1.25.40.10:FF:000117">
    <property type="entry name" value="Crooked neck pre-mRNA-splicing factor 1"/>
    <property type="match status" value="1"/>
</dbReference>
<comment type="function">
    <text evidence="10">Involved in pre-mRNA splicing process. As a component of the minor spliceosome, involved in the splicing of U12-type introns in pre-mRNAs.</text>
</comment>
<evidence type="ECO:0000256" key="11">
    <source>
        <dbReference type="ARBA" id="ARBA00067469"/>
    </source>
</evidence>
<evidence type="ECO:0000256" key="13">
    <source>
        <dbReference type="SAM" id="MobiDB-lite"/>
    </source>
</evidence>
<evidence type="ECO:0000259" key="14">
    <source>
        <dbReference type="Pfam" id="PF23231"/>
    </source>
</evidence>
<dbReference type="InterPro" id="IPR011990">
    <property type="entry name" value="TPR-like_helical_dom_sf"/>
</dbReference>
<evidence type="ECO:0000256" key="4">
    <source>
        <dbReference type="ARBA" id="ARBA00022664"/>
    </source>
</evidence>
<comment type="similarity">
    <text evidence="2">Belongs to the crooked-neck family.</text>
</comment>
<feature type="region of interest" description="Disordered" evidence="13">
    <location>
        <begin position="1"/>
        <end position="21"/>
    </location>
</feature>
<evidence type="ECO:0000313" key="16">
    <source>
        <dbReference type="EMBL" id="SVE92865.1"/>
    </source>
</evidence>
<feature type="compositionally biased region" description="Polar residues" evidence="13">
    <location>
        <begin position="699"/>
        <end position="720"/>
    </location>
</feature>
<feature type="compositionally biased region" description="Low complexity" evidence="13">
    <location>
        <begin position="688"/>
        <end position="698"/>
    </location>
</feature>
<dbReference type="FunFam" id="1.25.40.10:FF:000269">
    <property type="entry name" value="Crooked neck pre-mRNA-splicing factor 1"/>
    <property type="match status" value="1"/>
</dbReference>
<dbReference type="GO" id="GO:0016607">
    <property type="term" value="C:nuclear speck"/>
    <property type="evidence" value="ECO:0007669"/>
    <property type="project" value="UniProtKB-SubCell"/>
</dbReference>
<gene>
    <name evidence="16" type="primary">EOG090X01R1</name>
</gene>
<dbReference type="FunFam" id="1.25.40.10:FF:000075">
    <property type="entry name" value="Crooked neck pre-mRNA-splicing factor 1"/>
    <property type="match status" value="1"/>
</dbReference>